<evidence type="ECO:0000313" key="1">
    <source>
        <dbReference type="EMBL" id="KZT04368.1"/>
    </source>
</evidence>
<reference evidence="1 2" key="1">
    <citation type="journal article" date="2016" name="Mol. Biol. Evol.">
        <title>Comparative Genomics of Early-Diverging Mushroom-Forming Fungi Provides Insights into the Origins of Lignocellulose Decay Capabilities.</title>
        <authorList>
            <person name="Nagy L.G."/>
            <person name="Riley R."/>
            <person name="Tritt A."/>
            <person name="Adam C."/>
            <person name="Daum C."/>
            <person name="Floudas D."/>
            <person name="Sun H."/>
            <person name="Yadav J.S."/>
            <person name="Pangilinan J."/>
            <person name="Larsson K.H."/>
            <person name="Matsuura K."/>
            <person name="Barry K."/>
            <person name="Labutti K."/>
            <person name="Kuo R."/>
            <person name="Ohm R.A."/>
            <person name="Bhattacharya S.S."/>
            <person name="Shirouzu T."/>
            <person name="Yoshinaga Y."/>
            <person name="Martin F.M."/>
            <person name="Grigoriev I.V."/>
            <person name="Hibbett D.S."/>
        </authorList>
    </citation>
    <scope>NUCLEOTIDE SEQUENCE [LARGE SCALE GENOMIC DNA]</scope>
    <source>
        <strain evidence="1 2">93-53</strain>
    </source>
</reference>
<dbReference type="Proteomes" id="UP000076871">
    <property type="component" value="Unassembled WGS sequence"/>
</dbReference>
<proteinExistence type="predicted"/>
<accession>A0A165D975</accession>
<gene>
    <name evidence="1" type="ORF">LAESUDRAFT_728209</name>
</gene>
<organism evidence="1 2">
    <name type="scientific">Laetiporus sulphureus 93-53</name>
    <dbReference type="NCBI Taxonomy" id="1314785"/>
    <lineage>
        <taxon>Eukaryota</taxon>
        <taxon>Fungi</taxon>
        <taxon>Dikarya</taxon>
        <taxon>Basidiomycota</taxon>
        <taxon>Agaricomycotina</taxon>
        <taxon>Agaricomycetes</taxon>
        <taxon>Polyporales</taxon>
        <taxon>Laetiporus</taxon>
    </lineage>
</organism>
<evidence type="ECO:0000313" key="2">
    <source>
        <dbReference type="Proteomes" id="UP000076871"/>
    </source>
</evidence>
<name>A0A165D975_9APHY</name>
<dbReference type="AlphaFoldDB" id="A0A165D975"/>
<dbReference type="RefSeq" id="XP_040762108.1">
    <property type="nucleotide sequence ID" value="XM_040909390.1"/>
</dbReference>
<dbReference type="EMBL" id="KV427637">
    <property type="protein sequence ID" value="KZT04368.1"/>
    <property type="molecule type" value="Genomic_DNA"/>
</dbReference>
<dbReference type="GeneID" id="63826419"/>
<keyword evidence="2" id="KW-1185">Reference proteome</keyword>
<sequence>MISKLSLQSLVQLPMIPRGVDLNAVDPDILGLAMEVLSRVQDFQEEISEDGRKDVQMPSQPKVAM</sequence>
<protein>
    <submittedName>
        <fullName evidence="1">Uncharacterized protein</fullName>
    </submittedName>
</protein>
<dbReference type="InParanoid" id="A0A165D975"/>